<accession>A0A3L9YGN0</accession>
<protein>
    <recommendedName>
        <fullName evidence="3">Alpha/beta hydrolase</fullName>
    </recommendedName>
</protein>
<dbReference type="EMBL" id="RCNT01000005">
    <property type="protein sequence ID" value="RMA41990.1"/>
    <property type="molecule type" value="Genomic_DNA"/>
</dbReference>
<dbReference type="RefSeq" id="WP_121898097.1">
    <property type="nucleotide sequence ID" value="NZ_RCNT01000005.1"/>
</dbReference>
<dbReference type="InterPro" id="IPR029058">
    <property type="entry name" value="AB_hydrolase_fold"/>
</dbReference>
<reference evidence="1 2" key="1">
    <citation type="submission" date="2018-10" db="EMBL/GenBank/DDBJ databases">
        <authorList>
            <person name="Jung H.S."/>
            <person name="Jeon C.O."/>
        </authorList>
    </citation>
    <scope>NUCLEOTIDE SEQUENCE [LARGE SCALE GENOMIC DNA]</scope>
    <source>
        <strain evidence="1 2">MA-7-27</strain>
    </source>
</reference>
<evidence type="ECO:0000313" key="1">
    <source>
        <dbReference type="EMBL" id="RMA41990.1"/>
    </source>
</evidence>
<dbReference type="SUPFAM" id="SSF53474">
    <property type="entry name" value="alpha/beta-Hydrolases"/>
    <property type="match status" value="1"/>
</dbReference>
<comment type="caution">
    <text evidence="1">The sequence shown here is derived from an EMBL/GenBank/DDBJ whole genome shotgun (WGS) entry which is preliminary data.</text>
</comment>
<organism evidence="1 2">
    <name type="scientific">Rhodophyticola porphyridii</name>
    <dbReference type="NCBI Taxonomy" id="1852017"/>
    <lineage>
        <taxon>Bacteria</taxon>
        <taxon>Pseudomonadati</taxon>
        <taxon>Pseudomonadota</taxon>
        <taxon>Alphaproteobacteria</taxon>
        <taxon>Rhodobacterales</taxon>
        <taxon>Roseobacteraceae</taxon>
        <taxon>Rhodophyticola</taxon>
    </lineage>
</organism>
<name>A0A3L9YGN0_9RHOB</name>
<keyword evidence="2" id="KW-1185">Reference proteome</keyword>
<evidence type="ECO:0000313" key="2">
    <source>
        <dbReference type="Proteomes" id="UP000281343"/>
    </source>
</evidence>
<evidence type="ECO:0008006" key="3">
    <source>
        <dbReference type="Google" id="ProtNLM"/>
    </source>
</evidence>
<sequence>MPDPTRVAIAVIHGMGSQGDKPQGPNDISFSAGLYRALRNYMAPEEWNGRVAWREIFWADILQERQENYVLNALKGKARWLKTRRFVMHNLTDAAAYRKVSDNETDVYQRVQARVTGAIDNLQAVAGPDTPLLVLAHSLGGHIVSNYIYDRQKAMRLDAPWVQALTPFQRLETMAGFVTFGCNIPIFTFAYPPDEVWPINYPGIRIPQARRISPWWQNFNDKDDVLGMPLAPAGTRYQDMADAGDLSDRWINAGSPLTSWTPASHNGYWADRHFYRPVAAMIRKALKIGPVT</sequence>
<gene>
    <name evidence="1" type="ORF">D9R08_10980</name>
</gene>
<dbReference type="OrthoDB" id="70513at2"/>
<dbReference type="Proteomes" id="UP000281343">
    <property type="component" value="Unassembled WGS sequence"/>
</dbReference>
<dbReference type="AlphaFoldDB" id="A0A3L9YGN0"/>
<proteinExistence type="predicted"/>